<dbReference type="CDD" id="cd21090">
    <property type="entry name" value="C11orf65"/>
    <property type="match status" value="1"/>
</dbReference>
<comment type="caution">
    <text evidence="1">The sequence shown here is derived from an EMBL/GenBank/DDBJ whole genome shotgun (WGS) entry which is preliminary data.</text>
</comment>
<protein>
    <submittedName>
        <fullName evidence="1">Uncharacterized protein</fullName>
    </submittedName>
</protein>
<dbReference type="EMBL" id="DYDO01000001">
    <property type="protein sequence ID" value="DBA32688.1"/>
    <property type="molecule type" value="Genomic_DNA"/>
</dbReference>
<dbReference type="AlphaFoldDB" id="A0AAV3B3J6"/>
<dbReference type="PANTHER" id="PTHR33504:SF2">
    <property type="entry name" value="PROTEIN MFI"/>
    <property type="match status" value="1"/>
</dbReference>
<organism evidence="1 2">
    <name type="scientific">Pyxicephalus adspersus</name>
    <name type="common">African bullfrog</name>
    <dbReference type="NCBI Taxonomy" id="30357"/>
    <lineage>
        <taxon>Eukaryota</taxon>
        <taxon>Metazoa</taxon>
        <taxon>Chordata</taxon>
        <taxon>Craniata</taxon>
        <taxon>Vertebrata</taxon>
        <taxon>Euteleostomi</taxon>
        <taxon>Amphibia</taxon>
        <taxon>Batrachia</taxon>
        <taxon>Anura</taxon>
        <taxon>Neobatrachia</taxon>
        <taxon>Ranoidea</taxon>
        <taxon>Pyxicephalidae</taxon>
        <taxon>Pyxicephalinae</taxon>
        <taxon>Pyxicephalus</taxon>
    </lineage>
</organism>
<keyword evidence="2" id="KW-1185">Reference proteome</keyword>
<dbReference type="Proteomes" id="UP001181693">
    <property type="component" value="Unassembled WGS sequence"/>
</dbReference>
<accession>A0AAV3B3J6</accession>
<evidence type="ECO:0000313" key="1">
    <source>
        <dbReference type="EMBL" id="DBA32688.1"/>
    </source>
</evidence>
<dbReference type="PANTHER" id="PTHR33504">
    <property type="entry name" value="NADH DEHYDROGENASE (UBIQUINONE) 1 BETA SUBCOMPLEX, 4"/>
    <property type="match status" value="1"/>
</dbReference>
<gene>
    <name evidence="1" type="ORF">GDO54_000461</name>
</gene>
<proteinExistence type="predicted"/>
<reference evidence="1" key="1">
    <citation type="thesis" date="2020" institute="ProQuest LLC" country="789 East Eisenhower Parkway, Ann Arbor, MI, USA">
        <title>Comparative Genomics and Chromosome Evolution.</title>
        <authorList>
            <person name="Mudd A.B."/>
        </authorList>
    </citation>
    <scope>NUCLEOTIDE SEQUENCE</scope>
    <source>
        <strain evidence="1">1538</strain>
        <tissue evidence="1">Blood</tissue>
    </source>
</reference>
<name>A0AAV3B3J6_PYXAD</name>
<evidence type="ECO:0000313" key="2">
    <source>
        <dbReference type="Proteomes" id="UP001181693"/>
    </source>
</evidence>
<sequence>MMMEDMSDSVISYVGLYSAEQDKAARVIQRAFRRILDMNVFRYLKNLINFKSQGDPKLLLKCINPKEAELLDAAAGVHVRFRLGGTKFPPNIYYKLFTHRPIVDMCANSPKDYTKQCVKQLLPKQIHNHGAILEDNHSGWYKRVENNGWRLLTLRVFDSLDEVTAADNKKRVKFNHNKLQRIQDVLKKQKQRKIDWMRKMYYEGSLHAQTTDPNTAILVQRATQGVIQSVEKHGSQAVLDWEVDELLNWTNALNYEEYINTWKAMGTSKSSCAFKGTTFIQSPYDQYEFSQLSPRNLLSLDASEKEKV</sequence>